<keyword evidence="2" id="KW-0479">Metal-binding</keyword>
<evidence type="ECO:0000313" key="8">
    <source>
        <dbReference type="EMBL" id="VEG30097.1"/>
    </source>
</evidence>
<dbReference type="GO" id="GO:0016020">
    <property type="term" value="C:membrane"/>
    <property type="evidence" value="ECO:0007669"/>
    <property type="project" value="TreeGrafter"/>
</dbReference>
<keyword evidence="1" id="KW-0349">Heme</keyword>
<reference evidence="8 9" key="1">
    <citation type="submission" date="2018-12" db="EMBL/GenBank/DDBJ databases">
        <authorList>
            <consortium name="Pathogen Informatics"/>
        </authorList>
    </citation>
    <scope>NUCLEOTIDE SEQUENCE [LARGE SCALE GENOMIC DNA]</scope>
    <source>
        <strain evidence="8 9">NCTC11636</strain>
    </source>
</reference>
<sequence length="260" mass="26264">MDLDLPLHPLVVHAPVVLLPLTALGVVVLAVQKRRAPQLAYAVLGLIVLAVLATGGSVLSGNALAELLGFEPERHERWGLLLAGASVLYLAVAGPWLWKVARADGRADAPRRPWALASAGLAVLVAALTVLAGHSGAELAWSDVGASPDSPSGTAPTGPGDPVGAGASTSVAPTPDPGSSSTATVYTMEDVARHSTAESCWTVIDSTVYDLTDWVSQHPGGQEAITGMCGTDGTAAFTSEHGGQAEPADALAGYAIGTLG</sequence>
<keyword evidence="3" id="KW-0408">Iron</keyword>
<evidence type="ECO:0000256" key="5">
    <source>
        <dbReference type="SAM" id="MobiDB-lite"/>
    </source>
</evidence>
<feature type="transmembrane region" description="Helical" evidence="6">
    <location>
        <begin position="39"/>
        <end position="58"/>
    </location>
</feature>
<dbReference type="PANTHER" id="PTHR19359">
    <property type="entry name" value="CYTOCHROME B5"/>
    <property type="match status" value="1"/>
</dbReference>
<keyword evidence="6" id="KW-0812">Transmembrane</keyword>
<feature type="domain" description="Cytochrome b5 heme-binding" evidence="7">
    <location>
        <begin position="183"/>
        <end position="260"/>
    </location>
</feature>
<dbReference type="AlphaFoldDB" id="A0A3S4TBH4"/>
<proteinExistence type="inferred from homology"/>
<dbReference type="OrthoDB" id="8173637at2"/>
<protein>
    <submittedName>
        <fullName evidence="8">Soluble cytochrome b558</fullName>
    </submittedName>
</protein>
<accession>A0A3S4TBH4</accession>
<evidence type="ECO:0000256" key="4">
    <source>
        <dbReference type="ARBA" id="ARBA00038168"/>
    </source>
</evidence>
<dbReference type="SUPFAM" id="SSF55856">
    <property type="entry name" value="Cytochrome b5-like heme/steroid binding domain"/>
    <property type="match status" value="1"/>
</dbReference>
<gene>
    <name evidence="8" type="ORF">NCTC11636_02573</name>
</gene>
<dbReference type="PROSITE" id="PS50255">
    <property type="entry name" value="CYTOCHROME_B5_2"/>
    <property type="match status" value="1"/>
</dbReference>
<feature type="compositionally biased region" description="Polar residues" evidence="5">
    <location>
        <begin position="167"/>
        <end position="183"/>
    </location>
</feature>
<dbReference type="Proteomes" id="UP000266895">
    <property type="component" value="Chromosome"/>
</dbReference>
<dbReference type="SMART" id="SM01117">
    <property type="entry name" value="Cyt-b5"/>
    <property type="match status" value="1"/>
</dbReference>
<comment type="similarity">
    <text evidence="4">Belongs to the cytochrome b5 family.</text>
</comment>
<dbReference type="InterPro" id="IPR050668">
    <property type="entry name" value="Cytochrome_b5"/>
</dbReference>
<dbReference type="Pfam" id="PF00173">
    <property type="entry name" value="Cyt-b5"/>
    <property type="match status" value="1"/>
</dbReference>
<feature type="transmembrane region" description="Helical" evidence="6">
    <location>
        <begin position="113"/>
        <end position="133"/>
    </location>
</feature>
<dbReference type="RefSeq" id="WP_126383693.1">
    <property type="nucleotide sequence ID" value="NZ_LR134350.1"/>
</dbReference>
<dbReference type="InterPro" id="IPR001199">
    <property type="entry name" value="Cyt_B5-like_heme/steroid-bd"/>
</dbReference>
<dbReference type="GO" id="GO:0046872">
    <property type="term" value="F:metal ion binding"/>
    <property type="evidence" value="ECO:0007669"/>
    <property type="project" value="UniProtKB-KW"/>
</dbReference>
<dbReference type="InterPro" id="IPR019251">
    <property type="entry name" value="DUF2231_TM"/>
</dbReference>
<dbReference type="KEGG" id="ahw:NCTC11636_02573"/>
<name>A0A3S4TBH4_9ACTO</name>
<keyword evidence="6" id="KW-0472">Membrane</keyword>
<dbReference type="Gene3D" id="3.10.120.10">
    <property type="entry name" value="Cytochrome b5-like heme/steroid binding domain"/>
    <property type="match status" value="1"/>
</dbReference>
<dbReference type="EMBL" id="LR134350">
    <property type="protein sequence ID" value="VEG30097.1"/>
    <property type="molecule type" value="Genomic_DNA"/>
</dbReference>
<evidence type="ECO:0000313" key="9">
    <source>
        <dbReference type="Proteomes" id="UP000266895"/>
    </source>
</evidence>
<feature type="transmembrane region" description="Helical" evidence="6">
    <location>
        <begin position="78"/>
        <end position="101"/>
    </location>
</feature>
<organism evidence="8 9">
    <name type="scientific">Actinomyces howellii</name>
    <dbReference type="NCBI Taxonomy" id="52771"/>
    <lineage>
        <taxon>Bacteria</taxon>
        <taxon>Bacillati</taxon>
        <taxon>Actinomycetota</taxon>
        <taxon>Actinomycetes</taxon>
        <taxon>Actinomycetales</taxon>
        <taxon>Actinomycetaceae</taxon>
        <taxon>Actinomyces</taxon>
    </lineage>
</organism>
<evidence type="ECO:0000256" key="2">
    <source>
        <dbReference type="ARBA" id="ARBA00022723"/>
    </source>
</evidence>
<keyword evidence="9" id="KW-1185">Reference proteome</keyword>
<dbReference type="GO" id="GO:0020037">
    <property type="term" value="F:heme binding"/>
    <property type="evidence" value="ECO:0007669"/>
    <property type="project" value="TreeGrafter"/>
</dbReference>
<evidence type="ECO:0000259" key="7">
    <source>
        <dbReference type="PROSITE" id="PS50255"/>
    </source>
</evidence>
<feature type="region of interest" description="Disordered" evidence="5">
    <location>
        <begin position="142"/>
        <end position="183"/>
    </location>
</feature>
<keyword evidence="6" id="KW-1133">Transmembrane helix</keyword>
<dbReference type="PANTHER" id="PTHR19359:SF95">
    <property type="entry name" value="CYTOCHROME B5 TYPE B"/>
    <property type="match status" value="1"/>
</dbReference>
<feature type="transmembrane region" description="Helical" evidence="6">
    <location>
        <begin position="12"/>
        <end position="32"/>
    </location>
</feature>
<dbReference type="InterPro" id="IPR036400">
    <property type="entry name" value="Cyt_B5-like_heme/steroid_sf"/>
</dbReference>
<dbReference type="Pfam" id="PF09990">
    <property type="entry name" value="DUF2231"/>
    <property type="match status" value="1"/>
</dbReference>
<evidence type="ECO:0000256" key="1">
    <source>
        <dbReference type="ARBA" id="ARBA00022617"/>
    </source>
</evidence>
<evidence type="ECO:0000256" key="6">
    <source>
        <dbReference type="SAM" id="Phobius"/>
    </source>
</evidence>
<evidence type="ECO:0000256" key="3">
    <source>
        <dbReference type="ARBA" id="ARBA00023004"/>
    </source>
</evidence>
<dbReference type="PRINTS" id="PR00363">
    <property type="entry name" value="CYTOCHROMEB5"/>
</dbReference>